<feature type="compositionally biased region" description="Low complexity" evidence="1">
    <location>
        <begin position="520"/>
        <end position="546"/>
    </location>
</feature>
<evidence type="ECO:0000313" key="2">
    <source>
        <dbReference type="EMBL" id="KNE55598.1"/>
    </source>
</evidence>
<reference evidence="3" key="2">
    <citation type="submission" date="2009-11" db="EMBL/GenBank/DDBJ databases">
        <title>The Genome Sequence of Allomyces macrogynus strain ATCC 38327.</title>
        <authorList>
            <consortium name="The Broad Institute Genome Sequencing Platform"/>
            <person name="Russ C."/>
            <person name="Cuomo C."/>
            <person name="Shea T."/>
            <person name="Young S.K."/>
            <person name="Zeng Q."/>
            <person name="Koehrsen M."/>
            <person name="Haas B."/>
            <person name="Borodovsky M."/>
            <person name="Guigo R."/>
            <person name="Alvarado L."/>
            <person name="Berlin A."/>
            <person name="Borenstein D."/>
            <person name="Chen Z."/>
            <person name="Engels R."/>
            <person name="Freedman E."/>
            <person name="Gellesch M."/>
            <person name="Goldberg J."/>
            <person name="Griggs A."/>
            <person name="Gujja S."/>
            <person name="Heiman D."/>
            <person name="Hepburn T."/>
            <person name="Howarth C."/>
            <person name="Jen D."/>
            <person name="Larson L."/>
            <person name="Lewis B."/>
            <person name="Mehta T."/>
            <person name="Park D."/>
            <person name="Pearson M."/>
            <person name="Roberts A."/>
            <person name="Saif S."/>
            <person name="Shenoy N."/>
            <person name="Sisk P."/>
            <person name="Stolte C."/>
            <person name="Sykes S."/>
            <person name="Walk T."/>
            <person name="White J."/>
            <person name="Yandava C."/>
            <person name="Burger G."/>
            <person name="Gray M.W."/>
            <person name="Holland P.W.H."/>
            <person name="King N."/>
            <person name="Lang F.B.F."/>
            <person name="Roger A.J."/>
            <person name="Ruiz-Trillo I."/>
            <person name="Lander E."/>
            <person name="Nusbaum C."/>
        </authorList>
    </citation>
    <scope>NUCLEOTIDE SEQUENCE [LARGE SCALE GENOMIC DNA]</scope>
    <source>
        <strain evidence="3">ATCC 38327</strain>
    </source>
</reference>
<feature type="compositionally biased region" description="Low complexity" evidence="1">
    <location>
        <begin position="318"/>
        <end position="340"/>
    </location>
</feature>
<dbReference type="VEuPathDB" id="FungiDB:AMAG_01489"/>
<keyword evidence="3" id="KW-1185">Reference proteome</keyword>
<feature type="compositionally biased region" description="Polar residues" evidence="1">
    <location>
        <begin position="38"/>
        <end position="52"/>
    </location>
</feature>
<accession>A0A0L0RZ55</accession>
<feature type="compositionally biased region" description="Polar residues" evidence="1">
    <location>
        <begin position="182"/>
        <end position="197"/>
    </location>
</feature>
<reference evidence="2 3" key="1">
    <citation type="submission" date="2009-11" db="EMBL/GenBank/DDBJ databases">
        <title>Annotation of Allomyces macrogynus ATCC 38327.</title>
        <authorList>
            <consortium name="The Broad Institute Genome Sequencing Platform"/>
            <person name="Russ C."/>
            <person name="Cuomo C."/>
            <person name="Burger G."/>
            <person name="Gray M.W."/>
            <person name="Holland P.W.H."/>
            <person name="King N."/>
            <person name="Lang F.B.F."/>
            <person name="Roger A.J."/>
            <person name="Ruiz-Trillo I."/>
            <person name="Young S.K."/>
            <person name="Zeng Q."/>
            <person name="Gargeya S."/>
            <person name="Fitzgerald M."/>
            <person name="Haas B."/>
            <person name="Abouelleil A."/>
            <person name="Alvarado L."/>
            <person name="Arachchi H.M."/>
            <person name="Berlin A."/>
            <person name="Chapman S.B."/>
            <person name="Gearin G."/>
            <person name="Goldberg J."/>
            <person name="Griggs A."/>
            <person name="Gujja S."/>
            <person name="Hansen M."/>
            <person name="Heiman D."/>
            <person name="Howarth C."/>
            <person name="Larimer J."/>
            <person name="Lui A."/>
            <person name="MacDonald P.J.P."/>
            <person name="McCowen C."/>
            <person name="Montmayeur A."/>
            <person name="Murphy C."/>
            <person name="Neiman D."/>
            <person name="Pearson M."/>
            <person name="Priest M."/>
            <person name="Roberts A."/>
            <person name="Saif S."/>
            <person name="Shea T."/>
            <person name="Sisk P."/>
            <person name="Stolte C."/>
            <person name="Sykes S."/>
            <person name="Wortman J."/>
            <person name="Nusbaum C."/>
            <person name="Birren B."/>
        </authorList>
    </citation>
    <scope>NUCLEOTIDE SEQUENCE [LARGE SCALE GENOMIC DNA]</scope>
    <source>
        <strain evidence="2 3">ATCC 38327</strain>
    </source>
</reference>
<feature type="compositionally biased region" description="Basic residues" evidence="1">
    <location>
        <begin position="1"/>
        <end position="10"/>
    </location>
</feature>
<feature type="region of interest" description="Disordered" evidence="1">
    <location>
        <begin position="94"/>
        <end position="590"/>
    </location>
</feature>
<feature type="compositionally biased region" description="Basic and acidic residues" evidence="1">
    <location>
        <begin position="254"/>
        <end position="266"/>
    </location>
</feature>
<feature type="compositionally biased region" description="Low complexity" evidence="1">
    <location>
        <begin position="451"/>
        <end position="479"/>
    </location>
</feature>
<organism evidence="2 3">
    <name type="scientific">Allomyces macrogynus (strain ATCC 38327)</name>
    <name type="common">Allomyces javanicus var. macrogynus</name>
    <dbReference type="NCBI Taxonomy" id="578462"/>
    <lineage>
        <taxon>Eukaryota</taxon>
        <taxon>Fungi</taxon>
        <taxon>Fungi incertae sedis</taxon>
        <taxon>Blastocladiomycota</taxon>
        <taxon>Blastocladiomycetes</taxon>
        <taxon>Blastocladiales</taxon>
        <taxon>Blastocladiaceae</taxon>
        <taxon>Allomyces</taxon>
    </lineage>
</organism>
<feature type="compositionally biased region" description="Basic and acidic residues" evidence="1">
    <location>
        <begin position="166"/>
        <end position="178"/>
    </location>
</feature>
<name>A0A0L0RZ55_ALLM3</name>
<feature type="compositionally biased region" description="Low complexity" evidence="1">
    <location>
        <begin position="18"/>
        <end position="29"/>
    </location>
</feature>
<evidence type="ECO:0000313" key="3">
    <source>
        <dbReference type="Proteomes" id="UP000054350"/>
    </source>
</evidence>
<dbReference type="Proteomes" id="UP000054350">
    <property type="component" value="Unassembled WGS sequence"/>
</dbReference>
<feature type="compositionally biased region" description="Acidic residues" evidence="1">
    <location>
        <begin position="233"/>
        <end position="246"/>
    </location>
</feature>
<dbReference type="EMBL" id="GG745329">
    <property type="protein sequence ID" value="KNE55598.1"/>
    <property type="molecule type" value="Genomic_DNA"/>
</dbReference>
<protein>
    <submittedName>
        <fullName evidence="2">Uncharacterized protein</fullName>
    </submittedName>
</protein>
<sequence length="590" mass="60407">MDHVSSRRSSRVSTTEMPARSSPRTPPSAGAGGVLRSGSRTVNRSSPASSAGANRRESLSFFDRMVDSAGDSLDAVSFDLAADADLLTDDDLAAHHHHHGYPPLAPAEDELSPALSNGSNPVTDDDNDFDADETISPFFFAAWAGDDDNDDEEEDSDDPSGGSAADPDRTIMPGDRRLQKFAQATPSADINGSSTRASPRLASPPSMPRTTHSPAPVPQPHPSSPFFFAAWAGDDDNDDEEEDSDDPSGGSAADPDRTIMPGDRRLQKFAQATPSADINGSSTRASPRLASPPSMPRTTHSPAPVPQPHPSSSRASQRGVPSSRPSLSSSTTLSASGGTVQSTSSAGRRMAPPSLEEIRQRLARIRSTPPPLAGMADIEDQVMHSPTYPRSRMSSVGSLTGAPMRPLSSSPRPGSSSSNGSGVMRPPSAGADDVAPANASRRTNSGSNARLPRPSSVSLAPAPALAPSSTAAPPANSALRRPTSMAGPPPASAIARPVTFAPRPSTIRPPSVMPAPSRVPVPSASAAGGSWLRAPAAGPGLGLRPPTAAPPSGLRRPGTGAPGSGLPRPAMGGQAGGQGAASGTRFQYGS</sequence>
<feature type="compositionally biased region" description="Low complexity" evidence="1">
    <location>
        <begin position="406"/>
        <end position="422"/>
    </location>
</feature>
<feature type="compositionally biased region" description="Acidic residues" evidence="1">
    <location>
        <begin position="145"/>
        <end position="158"/>
    </location>
</feature>
<gene>
    <name evidence="2" type="ORF">AMAG_01489</name>
</gene>
<feature type="compositionally biased region" description="Polar residues" evidence="1">
    <location>
        <begin position="270"/>
        <end position="285"/>
    </location>
</feature>
<proteinExistence type="predicted"/>
<feature type="region of interest" description="Disordered" evidence="1">
    <location>
        <begin position="1"/>
        <end position="57"/>
    </location>
</feature>
<dbReference type="AlphaFoldDB" id="A0A0L0RZ55"/>
<dbReference type="STRING" id="578462.A0A0L0RZ55"/>
<evidence type="ECO:0000256" key="1">
    <source>
        <dbReference type="SAM" id="MobiDB-lite"/>
    </source>
</evidence>
<feature type="compositionally biased region" description="Acidic residues" evidence="1">
    <location>
        <begin position="123"/>
        <end position="133"/>
    </location>
</feature>
<dbReference type="OMA" id="MPRTTHS"/>